<name>A0ACB9DSY9_CICIN</name>
<evidence type="ECO:0000313" key="2">
    <source>
        <dbReference type="Proteomes" id="UP001055811"/>
    </source>
</evidence>
<reference evidence="2" key="1">
    <citation type="journal article" date="2022" name="Mol. Ecol. Resour.">
        <title>The genomes of chicory, endive, great burdock and yacon provide insights into Asteraceae palaeo-polyploidization history and plant inulin production.</title>
        <authorList>
            <person name="Fan W."/>
            <person name="Wang S."/>
            <person name="Wang H."/>
            <person name="Wang A."/>
            <person name="Jiang F."/>
            <person name="Liu H."/>
            <person name="Zhao H."/>
            <person name="Xu D."/>
            <person name="Zhang Y."/>
        </authorList>
    </citation>
    <scope>NUCLEOTIDE SEQUENCE [LARGE SCALE GENOMIC DNA]</scope>
    <source>
        <strain evidence="2">cv. Punajuju</strain>
    </source>
</reference>
<keyword evidence="2" id="KW-1185">Reference proteome</keyword>
<organism evidence="1 2">
    <name type="scientific">Cichorium intybus</name>
    <name type="common">Chicory</name>
    <dbReference type="NCBI Taxonomy" id="13427"/>
    <lineage>
        <taxon>Eukaryota</taxon>
        <taxon>Viridiplantae</taxon>
        <taxon>Streptophyta</taxon>
        <taxon>Embryophyta</taxon>
        <taxon>Tracheophyta</taxon>
        <taxon>Spermatophyta</taxon>
        <taxon>Magnoliopsida</taxon>
        <taxon>eudicotyledons</taxon>
        <taxon>Gunneridae</taxon>
        <taxon>Pentapetalae</taxon>
        <taxon>asterids</taxon>
        <taxon>campanulids</taxon>
        <taxon>Asterales</taxon>
        <taxon>Asteraceae</taxon>
        <taxon>Cichorioideae</taxon>
        <taxon>Cichorieae</taxon>
        <taxon>Cichoriinae</taxon>
        <taxon>Cichorium</taxon>
    </lineage>
</organism>
<accession>A0ACB9DSY9</accession>
<dbReference type="Proteomes" id="UP001055811">
    <property type="component" value="Linkage Group LG04"/>
</dbReference>
<gene>
    <name evidence="1" type="ORF">L2E82_20169</name>
</gene>
<protein>
    <submittedName>
        <fullName evidence="1">Uncharacterized protein</fullName>
    </submittedName>
</protein>
<comment type="caution">
    <text evidence="1">The sequence shown here is derived from an EMBL/GenBank/DDBJ whole genome shotgun (WGS) entry which is preliminary data.</text>
</comment>
<evidence type="ECO:0000313" key="1">
    <source>
        <dbReference type="EMBL" id="KAI3749555.1"/>
    </source>
</evidence>
<sequence>MVQDDLQNGVANVVRVSSNKVGKQEVIAALVANVEGMIKFDRKITSLKQLQGHIWRTGFEKNELNGVVFDDVPSSLQKWHSFGIKVRYHFQ</sequence>
<proteinExistence type="predicted"/>
<reference evidence="1 2" key="2">
    <citation type="journal article" date="2022" name="Mol. Ecol. Resour.">
        <title>The genomes of chicory, endive, great burdock and yacon provide insights into Asteraceae paleo-polyploidization history and plant inulin production.</title>
        <authorList>
            <person name="Fan W."/>
            <person name="Wang S."/>
            <person name="Wang H."/>
            <person name="Wang A."/>
            <person name="Jiang F."/>
            <person name="Liu H."/>
            <person name="Zhao H."/>
            <person name="Xu D."/>
            <person name="Zhang Y."/>
        </authorList>
    </citation>
    <scope>NUCLEOTIDE SEQUENCE [LARGE SCALE GENOMIC DNA]</scope>
    <source>
        <strain evidence="2">cv. Punajuju</strain>
        <tissue evidence="1">Leaves</tissue>
    </source>
</reference>
<dbReference type="EMBL" id="CM042012">
    <property type="protein sequence ID" value="KAI3749555.1"/>
    <property type="molecule type" value="Genomic_DNA"/>
</dbReference>